<dbReference type="PROSITE" id="PS51736">
    <property type="entry name" value="RECOMBINASES_3"/>
    <property type="match status" value="1"/>
</dbReference>
<feature type="active site" description="O-(5'-phospho-DNA)-serine intermediate" evidence="5 6">
    <location>
        <position position="9"/>
    </location>
</feature>
<dbReference type="RefSeq" id="WP_038093229.1">
    <property type="nucleotide sequence ID" value="NZ_JMIR01000038.1"/>
</dbReference>
<dbReference type="InterPro" id="IPR036162">
    <property type="entry name" value="Resolvase-like_N_sf"/>
</dbReference>
<dbReference type="CDD" id="cd03768">
    <property type="entry name" value="SR_ResInv"/>
    <property type="match status" value="1"/>
</dbReference>
<keyword evidence="9" id="KW-1185">Reference proteome</keyword>
<evidence type="ECO:0000313" key="9">
    <source>
        <dbReference type="Proteomes" id="UP000027931"/>
    </source>
</evidence>
<dbReference type="PROSITE" id="PS00397">
    <property type="entry name" value="RECOMBINASES_1"/>
    <property type="match status" value="1"/>
</dbReference>
<dbReference type="PANTHER" id="PTHR30461:SF26">
    <property type="entry name" value="RESOLVASE HOMOLOG YNEB"/>
    <property type="match status" value="1"/>
</dbReference>
<keyword evidence="3" id="KW-0238">DNA-binding</keyword>
<evidence type="ECO:0000256" key="2">
    <source>
        <dbReference type="ARBA" id="ARBA00022908"/>
    </source>
</evidence>
<dbReference type="Proteomes" id="UP000027931">
    <property type="component" value="Unassembled WGS sequence"/>
</dbReference>
<dbReference type="PANTHER" id="PTHR30461">
    <property type="entry name" value="DNA-INVERTASE FROM LAMBDOID PROPHAGE"/>
    <property type="match status" value="1"/>
</dbReference>
<feature type="domain" description="Resolvase/invertase-type recombinase catalytic" evidence="7">
    <location>
        <begin position="1"/>
        <end position="148"/>
    </location>
</feature>
<name>A0A074M5V1_9BACL</name>
<evidence type="ECO:0000256" key="3">
    <source>
        <dbReference type="ARBA" id="ARBA00023125"/>
    </source>
</evidence>
<dbReference type="STRING" id="1157490.EL26_20875"/>
<keyword evidence="2" id="KW-0229">DNA integration</keyword>
<dbReference type="Gene3D" id="3.40.50.1390">
    <property type="entry name" value="Resolvase, N-terminal catalytic domain"/>
    <property type="match status" value="1"/>
</dbReference>
<sequence length="211" mass="24877">MNIGYIRVSTTGQNIDRQLLKLKELGIEDRFIFIDKQSGKDFDREQYQAMKRIIREGDLLYVDALDRLGRDYDGIIKEWKQITREMQADIIVLENETLFDSRKFKSMGDMGKLMEDQFLSLLSYVADQERKKIRQRQAEGIAVAKEKGKHLGRPKMNLDTLSKEQRKVLDQFYPCWKNAEITAVEFMSKLNLKKNTFYKIVNEYEEQKVAS</sequence>
<dbReference type="OrthoDB" id="9797501at2"/>
<evidence type="ECO:0000313" key="8">
    <source>
        <dbReference type="EMBL" id="KEO81392.1"/>
    </source>
</evidence>
<reference evidence="8 9" key="1">
    <citation type="journal article" date="2013" name="Int. J. Syst. Evol. Microbiol.">
        <title>Tumebacillus flagellatus sp. nov., an alpha-amylase/pullulanase-producing bacterium isolated from cassava wastewater.</title>
        <authorList>
            <person name="Wang Q."/>
            <person name="Xie N."/>
            <person name="Qin Y."/>
            <person name="Shen N."/>
            <person name="Zhu J."/>
            <person name="Mi H."/>
            <person name="Huang R."/>
        </authorList>
    </citation>
    <scope>NUCLEOTIDE SEQUENCE [LARGE SCALE GENOMIC DNA]</scope>
    <source>
        <strain evidence="8 9">GST4</strain>
    </source>
</reference>
<dbReference type="GO" id="GO:0015074">
    <property type="term" value="P:DNA integration"/>
    <property type="evidence" value="ECO:0007669"/>
    <property type="project" value="UniProtKB-KW"/>
</dbReference>
<dbReference type="InterPro" id="IPR006119">
    <property type="entry name" value="Resolv_N"/>
</dbReference>
<dbReference type="AlphaFoldDB" id="A0A074M5V1"/>
<evidence type="ECO:0000256" key="6">
    <source>
        <dbReference type="PROSITE-ProRule" id="PRU10137"/>
    </source>
</evidence>
<dbReference type="eggNOG" id="COG1961">
    <property type="taxonomic scope" value="Bacteria"/>
</dbReference>
<evidence type="ECO:0000259" key="7">
    <source>
        <dbReference type="PROSITE" id="PS51736"/>
    </source>
</evidence>
<evidence type="ECO:0000256" key="5">
    <source>
        <dbReference type="PIRSR" id="PIRSR606118-50"/>
    </source>
</evidence>
<comment type="caution">
    <text evidence="8">The sequence shown here is derived from an EMBL/GenBank/DDBJ whole genome shotgun (WGS) entry which is preliminary data.</text>
</comment>
<dbReference type="SUPFAM" id="SSF53041">
    <property type="entry name" value="Resolvase-like"/>
    <property type="match status" value="1"/>
</dbReference>
<protein>
    <submittedName>
        <fullName evidence="8">Recombinase</fullName>
    </submittedName>
</protein>
<gene>
    <name evidence="8" type="ORF">EL26_20875</name>
</gene>
<dbReference type="InterPro" id="IPR006118">
    <property type="entry name" value="Recombinase_CS"/>
</dbReference>
<accession>A0A074M5V1</accession>
<comment type="similarity">
    <text evidence="1">Belongs to the site-specific recombinase resolvase family.</text>
</comment>
<evidence type="ECO:0000256" key="4">
    <source>
        <dbReference type="ARBA" id="ARBA00023172"/>
    </source>
</evidence>
<dbReference type="EMBL" id="JMIR01000038">
    <property type="protein sequence ID" value="KEO81392.1"/>
    <property type="molecule type" value="Genomic_DNA"/>
</dbReference>
<keyword evidence="4" id="KW-0233">DNA recombination</keyword>
<dbReference type="GO" id="GO:0000150">
    <property type="term" value="F:DNA strand exchange activity"/>
    <property type="evidence" value="ECO:0007669"/>
    <property type="project" value="InterPro"/>
</dbReference>
<dbReference type="SMART" id="SM00857">
    <property type="entry name" value="Resolvase"/>
    <property type="match status" value="1"/>
</dbReference>
<dbReference type="Pfam" id="PF00239">
    <property type="entry name" value="Resolvase"/>
    <property type="match status" value="1"/>
</dbReference>
<dbReference type="InterPro" id="IPR050639">
    <property type="entry name" value="SSR_resolvase"/>
</dbReference>
<dbReference type="GO" id="GO:0003677">
    <property type="term" value="F:DNA binding"/>
    <property type="evidence" value="ECO:0007669"/>
    <property type="project" value="UniProtKB-KW"/>
</dbReference>
<proteinExistence type="inferred from homology"/>
<evidence type="ECO:0000256" key="1">
    <source>
        <dbReference type="ARBA" id="ARBA00009913"/>
    </source>
</evidence>
<organism evidence="8 9">
    <name type="scientific">Tumebacillus flagellatus</name>
    <dbReference type="NCBI Taxonomy" id="1157490"/>
    <lineage>
        <taxon>Bacteria</taxon>
        <taxon>Bacillati</taxon>
        <taxon>Bacillota</taxon>
        <taxon>Bacilli</taxon>
        <taxon>Bacillales</taxon>
        <taxon>Alicyclobacillaceae</taxon>
        <taxon>Tumebacillus</taxon>
    </lineage>
</organism>